<gene>
    <name evidence="1" type="ORF">BDV95DRAFT_599423</name>
</gene>
<dbReference type="EMBL" id="JAADJZ010000031">
    <property type="protein sequence ID" value="KAF2865720.1"/>
    <property type="molecule type" value="Genomic_DNA"/>
</dbReference>
<dbReference type="Proteomes" id="UP000481861">
    <property type="component" value="Unassembled WGS sequence"/>
</dbReference>
<protein>
    <submittedName>
        <fullName evidence="1">Uncharacterized protein</fullName>
    </submittedName>
</protein>
<accession>A0A7C8M099</accession>
<sequence length="438" mass="49509">MDTVVTYRSASCCLAGPALSKARRRFSQAQICSAGVTSTTQQQPYLQKTLKTILYCITLKLLQGMACTVSHQGVPRPFFEHLNYDIRVTIYAHMEAELYPFASWRTYAGFILSCRQAKQEVEQIAVPALRCYLKDYKKFFSAIPEVAVEVPSIPSDSTFANLRNQMIKIPIQSLEEYDKDPMQIVDALRPLFTKHFAEVAVLVYNDTTIYHVTETNGMDIIDIKELTFYDIINNVFEVVVGNAVDISSSWEWSGRPYTNEDDLVKTFHRLARRDGSSTTTSGLTAHLEMIEEMKRRDINVGRMAFCWDLRGVEHGAGTDAQLRGEVWGRWEERLSAYRLESADFAVGEYSLTCFTSRGLQSSEVMRYTEDLPSWPYVNSTGIGKPVQPGVAGLLDSEYVLFCESREKMFDPRPVTEVHALARITPRNSAIIMAVLKAG</sequence>
<reference evidence="1 2" key="1">
    <citation type="submission" date="2020-01" db="EMBL/GenBank/DDBJ databases">
        <authorList>
            <consortium name="DOE Joint Genome Institute"/>
            <person name="Haridas S."/>
            <person name="Albert R."/>
            <person name="Binder M."/>
            <person name="Bloem J."/>
            <person name="Labutti K."/>
            <person name="Salamov A."/>
            <person name="Andreopoulos B."/>
            <person name="Baker S.E."/>
            <person name="Barry K."/>
            <person name="Bills G."/>
            <person name="Bluhm B.H."/>
            <person name="Cannon C."/>
            <person name="Castanera R."/>
            <person name="Culley D.E."/>
            <person name="Daum C."/>
            <person name="Ezra D."/>
            <person name="Gonzalez J.B."/>
            <person name="Henrissat B."/>
            <person name="Kuo A."/>
            <person name="Liang C."/>
            <person name="Lipzen A."/>
            <person name="Lutzoni F."/>
            <person name="Magnuson J."/>
            <person name="Mondo S."/>
            <person name="Nolan M."/>
            <person name="Ohm R."/>
            <person name="Pangilinan J."/>
            <person name="Park H.-J.H."/>
            <person name="Ramirez L."/>
            <person name="Alfaro M."/>
            <person name="Sun H."/>
            <person name="Tritt A."/>
            <person name="Yoshinaga Y."/>
            <person name="Zwiers L.-H.L."/>
            <person name="Turgeon B.G."/>
            <person name="Goodwin S.B."/>
            <person name="Spatafora J.W."/>
            <person name="Crous P.W."/>
            <person name="Grigoriev I.V."/>
        </authorList>
    </citation>
    <scope>NUCLEOTIDE SEQUENCE [LARGE SCALE GENOMIC DNA]</scope>
    <source>
        <strain evidence="1 2">CBS 611.86</strain>
    </source>
</reference>
<organism evidence="1 2">
    <name type="scientific">Massariosphaeria phaeospora</name>
    <dbReference type="NCBI Taxonomy" id="100035"/>
    <lineage>
        <taxon>Eukaryota</taxon>
        <taxon>Fungi</taxon>
        <taxon>Dikarya</taxon>
        <taxon>Ascomycota</taxon>
        <taxon>Pezizomycotina</taxon>
        <taxon>Dothideomycetes</taxon>
        <taxon>Pleosporomycetidae</taxon>
        <taxon>Pleosporales</taxon>
        <taxon>Pleosporales incertae sedis</taxon>
        <taxon>Massariosphaeria</taxon>
    </lineage>
</organism>
<evidence type="ECO:0000313" key="2">
    <source>
        <dbReference type="Proteomes" id="UP000481861"/>
    </source>
</evidence>
<dbReference type="AlphaFoldDB" id="A0A7C8M099"/>
<dbReference type="OrthoDB" id="3711359at2759"/>
<evidence type="ECO:0000313" key="1">
    <source>
        <dbReference type="EMBL" id="KAF2865720.1"/>
    </source>
</evidence>
<proteinExistence type="predicted"/>
<keyword evidence="2" id="KW-1185">Reference proteome</keyword>
<comment type="caution">
    <text evidence="1">The sequence shown here is derived from an EMBL/GenBank/DDBJ whole genome shotgun (WGS) entry which is preliminary data.</text>
</comment>
<name>A0A7C8M099_9PLEO</name>